<dbReference type="Gene3D" id="2.130.10.10">
    <property type="entry name" value="YVTN repeat-like/Quinoprotein amine dehydrogenase"/>
    <property type="match status" value="1"/>
</dbReference>
<name>A0ABS6YT91_9ACTN</name>
<keyword evidence="4 5" id="KW-0067">ATP-binding</keyword>
<keyword evidence="9" id="KW-1185">Reference proteome</keyword>
<feature type="compositionally biased region" description="Low complexity" evidence="6">
    <location>
        <begin position="20"/>
        <end position="29"/>
    </location>
</feature>
<evidence type="ECO:0000256" key="6">
    <source>
        <dbReference type="SAM" id="MobiDB-lite"/>
    </source>
</evidence>
<evidence type="ECO:0000256" key="5">
    <source>
        <dbReference type="PROSITE-ProRule" id="PRU10141"/>
    </source>
</evidence>
<feature type="binding site" evidence="5">
    <location>
        <position position="63"/>
    </location>
    <ligand>
        <name>ATP</name>
        <dbReference type="ChEBI" id="CHEBI:30616"/>
    </ligand>
</feature>
<dbReference type="InterPro" id="IPR011047">
    <property type="entry name" value="Quinoprotein_ADH-like_sf"/>
</dbReference>
<feature type="compositionally biased region" description="Pro residues" evidence="6">
    <location>
        <begin position="1"/>
        <end position="19"/>
    </location>
</feature>
<dbReference type="SUPFAM" id="SSF56112">
    <property type="entry name" value="Protein kinase-like (PK-like)"/>
    <property type="match status" value="1"/>
</dbReference>
<dbReference type="InterPro" id="IPR015943">
    <property type="entry name" value="WD40/YVTN_repeat-like_dom_sf"/>
</dbReference>
<dbReference type="InterPro" id="IPR018391">
    <property type="entry name" value="PQQ_b-propeller_rpt"/>
</dbReference>
<dbReference type="PROSITE" id="PS00107">
    <property type="entry name" value="PROTEIN_KINASE_ATP"/>
    <property type="match status" value="1"/>
</dbReference>
<comment type="caution">
    <text evidence="8">The sequence shown here is derived from an EMBL/GenBank/DDBJ whole genome shotgun (WGS) entry which is preliminary data.</text>
</comment>
<proteinExistence type="predicted"/>
<accession>A0ABS6YT91</accession>
<keyword evidence="2 5" id="KW-0547">Nucleotide-binding</keyword>
<organism evidence="8 9">
    <name type="scientific">Streptomyces anatolicus</name>
    <dbReference type="NCBI Taxonomy" id="2675858"/>
    <lineage>
        <taxon>Bacteria</taxon>
        <taxon>Bacillati</taxon>
        <taxon>Actinomycetota</taxon>
        <taxon>Actinomycetes</taxon>
        <taxon>Kitasatosporales</taxon>
        <taxon>Streptomycetaceae</taxon>
        <taxon>Streptomyces</taxon>
    </lineage>
</organism>
<gene>
    <name evidence="8" type="ORF">GKQ77_24350</name>
</gene>
<protein>
    <submittedName>
        <fullName evidence="8">PQQ-binding-like beta-propeller repeat protein</fullName>
    </submittedName>
</protein>
<dbReference type="SUPFAM" id="SSF50998">
    <property type="entry name" value="Quinoprotein alcohol dehydrogenase-like"/>
    <property type="match status" value="2"/>
</dbReference>
<evidence type="ECO:0000313" key="9">
    <source>
        <dbReference type="Proteomes" id="UP001197114"/>
    </source>
</evidence>
<feature type="region of interest" description="Disordered" evidence="6">
    <location>
        <begin position="1"/>
        <end position="29"/>
    </location>
</feature>
<evidence type="ECO:0000256" key="1">
    <source>
        <dbReference type="ARBA" id="ARBA00022679"/>
    </source>
</evidence>
<dbReference type="SMART" id="SM00564">
    <property type="entry name" value="PQQ"/>
    <property type="match status" value="6"/>
</dbReference>
<evidence type="ECO:0000259" key="7">
    <source>
        <dbReference type="PROSITE" id="PS50011"/>
    </source>
</evidence>
<dbReference type="InterPro" id="IPR017441">
    <property type="entry name" value="Protein_kinase_ATP_BS"/>
</dbReference>
<dbReference type="Gene3D" id="3.30.200.20">
    <property type="entry name" value="Phosphorylase Kinase, domain 1"/>
    <property type="match status" value="1"/>
</dbReference>
<dbReference type="InterPro" id="IPR002372">
    <property type="entry name" value="PQQ_rpt_dom"/>
</dbReference>
<dbReference type="CDD" id="cd14014">
    <property type="entry name" value="STKc_PknB_like"/>
    <property type="match status" value="1"/>
</dbReference>
<reference evidence="8 9" key="1">
    <citation type="submission" date="2019-11" db="EMBL/GenBank/DDBJ databases">
        <authorList>
            <person name="Ay H."/>
        </authorList>
    </citation>
    <scope>NUCLEOTIDE SEQUENCE [LARGE SCALE GENOMIC DNA]</scope>
    <source>
        <strain evidence="8 9">BG9H</strain>
    </source>
</reference>
<feature type="domain" description="Protein kinase" evidence="7">
    <location>
        <begin position="35"/>
        <end position="283"/>
    </location>
</feature>
<dbReference type="PANTHER" id="PTHR43289:SF34">
    <property type="entry name" value="SERINE_THREONINE-PROTEIN KINASE YBDM-RELATED"/>
    <property type="match status" value="1"/>
</dbReference>
<dbReference type="InterPro" id="IPR011009">
    <property type="entry name" value="Kinase-like_dom_sf"/>
</dbReference>
<dbReference type="Gene3D" id="2.40.128.630">
    <property type="match status" value="1"/>
</dbReference>
<evidence type="ECO:0000256" key="3">
    <source>
        <dbReference type="ARBA" id="ARBA00022777"/>
    </source>
</evidence>
<evidence type="ECO:0000256" key="2">
    <source>
        <dbReference type="ARBA" id="ARBA00022741"/>
    </source>
</evidence>
<dbReference type="PANTHER" id="PTHR43289">
    <property type="entry name" value="MITOGEN-ACTIVATED PROTEIN KINASE KINASE KINASE 20-RELATED"/>
    <property type="match status" value="1"/>
</dbReference>
<dbReference type="PROSITE" id="PS50011">
    <property type="entry name" value="PROTEIN_KINASE_DOM"/>
    <property type="match status" value="1"/>
</dbReference>
<dbReference type="Gene3D" id="1.10.510.10">
    <property type="entry name" value="Transferase(Phosphotransferase) domain 1"/>
    <property type="match status" value="1"/>
</dbReference>
<dbReference type="PROSITE" id="PS00108">
    <property type="entry name" value="PROTEIN_KINASE_ST"/>
    <property type="match status" value="1"/>
</dbReference>
<dbReference type="SMART" id="SM00220">
    <property type="entry name" value="S_TKc"/>
    <property type="match status" value="1"/>
</dbReference>
<dbReference type="Pfam" id="PF00069">
    <property type="entry name" value="Pkinase"/>
    <property type="match status" value="1"/>
</dbReference>
<dbReference type="InterPro" id="IPR008271">
    <property type="entry name" value="Ser/Thr_kinase_AS"/>
</dbReference>
<keyword evidence="3" id="KW-0418">Kinase</keyword>
<dbReference type="EMBL" id="WMBF01000349">
    <property type="protein sequence ID" value="MBW5424658.1"/>
    <property type="molecule type" value="Genomic_DNA"/>
</dbReference>
<dbReference type="Proteomes" id="UP001197114">
    <property type="component" value="Unassembled WGS sequence"/>
</dbReference>
<dbReference type="Pfam" id="PF13360">
    <property type="entry name" value="PQQ_2"/>
    <property type="match status" value="2"/>
</dbReference>
<dbReference type="InterPro" id="IPR000719">
    <property type="entry name" value="Prot_kinase_dom"/>
</dbReference>
<evidence type="ECO:0000313" key="8">
    <source>
        <dbReference type="EMBL" id="MBW5424658.1"/>
    </source>
</evidence>
<sequence length="750" mass="78865">MPPSAPTPSTPAPSTPAPSTPDSQAAPPASYIGPYRVIRELGAGGMGRVHLAASRSGRAVAVKVVRSELAADPDFRRRFKAEVDAARAVSGAFTAPVVDADPGAPQPWLATAYIPGPSLTEALEAHGPMPEPTLRVLGGGLAEALAAIHRAGLIHRDLKPSNILLTLDGPRVIDFGISRAVDGTVLTAEGQVAGSPGFMSPEQSRGVELTPASDVFAFGAVLAFAATGVPPFGTGAAHALLYRAAYEEPQLHGVPHGLLGIVTACLDKDPARRPTVGQLQSWLRPETTARWLGAVELQVTEDQRTLQDALRAPLLSRRRLLTGGAALAVTAAAGGTVWYLRSRDGNGKGGDGSVATPELDWTKELPQPAMSLSAVTRSTLLCTQKASGACFDRETGKLLWEDDSGQNTDALADDKRVYTVRTDGKVHAFDGRSGKEVWDASPAGEGAPKLDLSDGDLVMTASGGRFQALEASSGEVRWTSRDVKDGSMVLGVTPAGALLAWGSASRTNPAAMLSGYSALDRKTGDRIWAKDLVTLYAPGGNRGEPKSKAKPTGKARSKVLYGIDADMKLLAIDPENGKTLWSEPTELPSTNSEILGFTGALSLLGDTLFSYPSTNFGGSTRGLLTAFDPESGKTRWTVQTAARGERGYARVEGTVCYLDRKVLHGIDARTGAKRWKAGKGLADLTLLGALPGLFLAAGKKGLYAFHPETGEQVWHYRATGGSGSWSALPLDTHLYATWSGKLFRFSVPKA</sequence>
<evidence type="ECO:0000256" key="4">
    <source>
        <dbReference type="ARBA" id="ARBA00022840"/>
    </source>
</evidence>
<keyword evidence="1" id="KW-0808">Transferase</keyword>